<dbReference type="InterPro" id="IPR029045">
    <property type="entry name" value="ClpP/crotonase-like_dom_sf"/>
</dbReference>
<name>A0A6P2DND6_9BACT</name>
<dbReference type="EMBL" id="LR593886">
    <property type="protein sequence ID" value="VTS03566.1"/>
    <property type="molecule type" value="Genomic_DNA"/>
</dbReference>
<dbReference type="GO" id="GO:0006508">
    <property type="term" value="P:proteolysis"/>
    <property type="evidence" value="ECO:0007669"/>
    <property type="project" value="InterPro"/>
</dbReference>
<dbReference type="RefSeq" id="WP_162673070.1">
    <property type="nucleotide sequence ID" value="NZ_LR593886.1"/>
</dbReference>
<dbReference type="InterPro" id="IPR002142">
    <property type="entry name" value="Peptidase_S49"/>
</dbReference>
<evidence type="ECO:0000259" key="2">
    <source>
        <dbReference type="Pfam" id="PF01343"/>
    </source>
</evidence>
<dbReference type="GO" id="GO:0008233">
    <property type="term" value="F:peptidase activity"/>
    <property type="evidence" value="ECO:0007669"/>
    <property type="project" value="InterPro"/>
</dbReference>
<dbReference type="PANTHER" id="PTHR42987:SF7">
    <property type="entry name" value="SIGNAL PEPTIDE PEPTIDASE SPPA-RELATED"/>
    <property type="match status" value="1"/>
</dbReference>
<dbReference type="Proteomes" id="UP000464178">
    <property type="component" value="Chromosome"/>
</dbReference>
<protein>
    <recommendedName>
        <fullName evidence="2">Peptidase S49 domain-containing protein</fullName>
    </recommendedName>
</protein>
<evidence type="ECO:0000313" key="4">
    <source>
        <dbReference type="Proteomes" id="UP000464178"/>
    </source>
</evidence>
<dbReference type="InterPro" id="IPR033855">
    <property type="entry name" value="Protein_C"/>
</dbReference>
<dbReference type="SUPFAM" id="SSF52096">
    <property type="entry name" value="ClpP/crotonase"/>
    <property type="match status" value="1"/>
</dbReference>
<dbReference type="PANTHER" id="PTHR42987">
    <property type="entry name" value="PEPTIDASE S49"/>
    <property type="match status" value="1"/>
</dbReference>
<keyword evidence="4" id="KW-1185">Reference proteome</keyword>
<accession>A0A6P2DND6</accession>
<feature type="domain" description="Peptidase S49" evidence="2">
    <location>
        <begin position="137"/>
        <end position="283"/>
    </location>
</feature>
<sequence>MKRSYPHVLAAFYGSPWAILPSKLQEIEAVLWRRVAGGTQPVEPVAFDDGDFEPSSQDKKPYKLQGAAAIIPVHGTITPRPSVFASWSGGASAEGIGRAVEQAAADPQAEAIVLDIDSPGGSVFGMPEVAAKILAARKQKPIYAVANHVAASAAYWIATQAHTIAVTPAGQVGSVGVVWAHTDVSAFDEKLGYKTTYVTAGTYKAEGAAEYPLSPEARDEMQRVVNEYYGMFLAAVAKGRGVKADRVERDFGQGRMRLAAEAVELKMADRVATLEQVVNEINATRTAKTRRKVAADLVANGLPTA</sequence>
<dbReference type="AlphaFoldDB" id="A0A6P2DND6"/>
<evidence type="ECO:0000313" key="3">
    <source>
        <dbReference type="EMBL" id="VTS03566.1"/>
    </source>
</evidence>
<dbReference type="Gene3D" id="3.90.226.10">
    <property type="entry name" value="2-enoyl-CoA Hydratase, Chain A, domain 1"/>
    <property type="match status" value="1"/>
</dbReference>
<dbReference type="Gene3D" id="6.20.330.10">
    <property type="match status" value="1"/>
</dbReference>
<dbReference type="KEGG" id="gms:SOIL9_71400"/>
<gene>
    <name evidence="3" type="ORF">SOIL9_71400</name>
</gene>
<reference evidence="3 4" key="1">
    <citation type="submission" date="2019-05" db="EMBL/GenBank/DDBJ databases">
        <authorList>
            <consortium name="Science for Life Laboratories"/>
        </authorList>
    </citation>
    <scope>NUCLEOTIDE SEQUENCE [LARGE SCALE GENOMIC DNA]</scope>
    <source>
        <strain evidence="3">Soil9</strain>
    </source>
</reference>
<proteinExistence type="inferred from homology"/>
<organism evidence="3 4">
    <name type="scientific">Gemmata massiliana</name>
    <dbReference type="NCBI Taxonomy" id="1210884"/>
    <lineage>
        <taxon>Bacteria</taxon>
        <taxon>Pseudomonadati</taxon>
        <taxon>Planctomycetota</taxon>
        <taxon>Planctomycetia</taxon>
        <taxon>Gemmatales</taxon>
        <taxon>Gemmataceae</taxon>
        <taxon>Gemmata</taxon>
    </lineage>
</organism>
<dbReference type="Pfam" id="PF01343">
    <property type="entry name" value="Peptidase_S49"/>
    <property type="match status" value="1"/>
</dbReference>
<dbReference type="CDD" id="cd07022">
    <property type="entry name" value="S49_Sppa_36K_type"/>
    <property type="match status" value="1"/>
</dbReference>
<evidence type="ECO:0000256" key="1">
    <source>
        <dbReference type="ARBA" id="ARBA00008683"/>
    </source>
</evidence>
<comment type="similarity">
    <text evidence="1">Belongs to the peptidase S49 family.</text>
</comment>